<accession>A0A1E3ADQ0</accession>
<gene>
    <name evidence="1" type="ORF">BEI61_02745</name>
</gene>
<name>A0A1E3ADQ0_9FIRM</name>
<evidence type="ECO:0000313" key="1">
    <source>
        <dbReference type="EMBL" id="ODM06855.1"/>
    </source>
</evidence>
<dbReference type="AlphaFoldDB" id="A0A1E3ADQ0"/>
<evidence type="ECO:0000313" key="2">
    <source>
        <dbReference type="Proteomes" id="UP000094067"/>
    </source>
</evidence>
<protein>
    <submittedName>
        <fullName evidence="1">Uncharacterized protein</fullName>
    </submittedName>
</protein>
<organism evidence="1 2">
    <name type="scientific">Eisenbergiella tayi</name>
    <dbReference type="NCBI Taxonomy" id="1432052"/>
    <lineage>
        <taxon>Bacteria</taxon>
        <taxon>Bacillati</taxon>
        <taxon>Bacillota</taxon>
        <taxon>Clostridia</taxon>
        <taxon>Lachnospirales</taxon>
        <taxon>Lachnospiraceae</taxon>
        <taxon>Eisenbergiella</taxon>
    </lineage>
</organism>
<dbReference type="EMBL" id="MCGH01000002">
    <property type="protein sequence ID" value="ODM06855.1"/>
    <property type="molecule type" value="Genomic_DNA"/>
</dbReference>
<reference evidence="1 2" key="1">
    <citation type="submission" date="2016-07" db="EMBL/GenBank/DDBJ databases">
        <title>Characterization of isolates of Eisenbergiella tayi derived from blood cultures, using whole genome sequencing.</title>
        <authorList>
            <person name="Burdz T."/>
            <person name="Wiebe D."/>
            <person name="Huynh C."/>
            <person name="Bernard K."/>
        </authorList>
    </citation>
    <scope>NUCLEOTIDE SEQUENCE [LARGE SCALE GENOMIC DNA]</scope>
    <source>
        <strain evidence="1 2">NML 110608</strain>
    </source>
</reference>
<sequence>MPGRCMESQKLISEKTLQRYIYEILTYGSKKKYQSLFPAKFEKWSQKKVKVIIPEYPLSYNNGQSKHLTDFHIIFKDNACLNIEVEWRVTRFNHGKEVYDMAYKDTKGFLIVINNDCKPDSFIETDNISVLDAVDFSYWFLKNAKHIIDGTIGNYLNEYETRANKNWLIFLPSAGRNGGDSYNDYTLRGRNKGVWAFRYSSTPSVMKNILDITAGDTVIFVYGFTYGKGTHGRQFYIHTQWTFTGLDILKVKKGYYCDLNDDTFEIEDWKEMDNDDKISSKRYMHYFQYQYPPIDGNEKYFSSSIKPISISNDSSTLPGWDEFITQLRKSSSTQGGPAELSNEAMNALYCILGNTD</sequence>
<proteinExistence type="predicted"/>
<dbReference type="PATRIC" id="fig|1432052.4.peg.3062"/>
<dbReference type="Proteomes" id="UP000094067">
    <property type="component" value="Unassembled WGS sequence"/>
</dbReference>
<comment type="caution">
    <text evidence="1">The sequence shown here is derived from an EMBL/GenBank/DDBJ whole genome shotgun (WGS) entry which is preliminary data.</text>
</comment>